<organism evidence="1 2">
    <name type="scientific">Roseivirga thermotolerans</name>
    <dbReference type="NCBI Taxonomy" id="1758176"/>
    <lineage>
        <taxon>Bacteria</taxon>
        <taxon>Pseudomonadati</taxon>
        <taxon>Bacteroidota</taxon>
        <taxon>Cytophagia</taxon>
        <taxon>Cytophagales</taxon>
        <taxon>Roseivirgaceae</taxon>
        <taxon>Roseivirga</taxon>
    </lineage>
</organism>
<dbReference type="RefSeq" id="WP_189631335.1">
    <property type="nucleotide sequence ID" value="NZ_BNAG01000004.1"/>
</dbReference>
<evidence type="ECO:0000313" key="1">
    <source>
        <dbReference type="EMBL" id="GHE73372.1"/>
    </source>
</evidence>
<dbReference type="EMBL" id="BNAG01000004">
    <property type="protein sequence ID" value="GHE73372.1"/>
    <property type="molecule type" value="Genomic_DNA"/>
</dbReference>
<dbReference type="Gene3D" id="3.40.50.2000">
    <property type="entry name" value="Glycogen Phosphorylase B"/>
    <property type="match status" value="1"/>
</dbReference>
<name>A0ABQ3IE16_9BACT</name>
<sequence>MKKVIVCHSFPAWDTPYIKSTIELLKQLSADHRVIMIDYHYTLKDLFFNKFAPVKQILGLSRRTRTFTTNQGAIEVISTPPILPINWIKHKGLFKAMARLNAWVIGRSIKKQLQRSAVDSYTLVNAFNPVYGYYCRSYFAPLKTVYYCYDEIAATEWSGVHGAAYEERFMPLADEVICTSSVLKRNKSELAKQIQFIPNGVNLELFLAPHKEKSNGSTIGYIGAIDSRIDFDLVAHCAQALPEFEFQFYGPVKTTLPKLPANVKMLGAVAQELLPEKVQAFDVCLIPFVKSKLTEAIYPLKINEYLAMGKAVVCTDFSDLSDFEKVAEIATDKDGFVKAIRKALRYNTRLKTQKRIEFAKQNSWEHRARQFAEALSA</sequence>
<proteinExistence type="predicted"/>
<dbReference type="SUPFAM" id="SSF53756">
    <property type="entry name" value="UDP-Glycosyltransferase/glycogen phosphorylase"/>
    <property type="match status" value="1"/>
</dbReference>
<dbReference type="PANTHER" id="PTHR12526:SF637">
    <property type="entry name" value="GLYCOSYLTRANSFERASE EPSF-RELATED"/>
    <property type="match status" value="1"/>
</dbReference>
<reference evidence="2" key="1">
    <citation type="journal article" date="2019" name="Int. J. Syst. Evol. Microbiol.">
        <title>The Global Catalogue of Microorganisms (GCM) 10K type strain sequencing project: providing services to taxonomists for standard genome sequencing and annotation.</title>
        <authorList>
            <consortium name="The Broad Institute Genomics Platform"/>
            <consortium name="The Broad Institute Genome Sequencing Center for Infectious Disease"/>
            <person name="Wu L."/>
            <person name="Ma J."/>
        </authorList>
    </citation>
    <scope>NUCLEOTIDE SEQUENCE [LARGE SCALE GENOMIC DNA]</scope>
    <source>
        <strain evidence="2">CGMCC 1.15111</strain>
    </source>
</reference>
<keyword evidence="2" id="KW-1185">Reference proteome</keyword>
<dbReference type="PANTHER" id="PTHR12526">
    <property type="entry name" value="GLYCOSYLTRANSFERASE"/>
    <property type="match status" value="1"/>
</dbReference>
<comment type="caution">
    <text evidence="1">The sequence shown here is derived from an EMBL/GenBank/DDBJ whole genome shotgun (WGS) entry which is preliminary data.</text>
</comment>
<gene>
    <name evidence="1" type="ORF">GCM10011340_32450</name>
</gene>
<evidence type="ECO:0000313" key="2">
    <source>
        <dbReference type="Proteomes" id="UP000658258"/>
    </source>
</evidence>
<dbReference type="Pfam" id="PF13692">
    <property type="entry name" value="Glyco_trans_1_4"/>
    <property type="match status" value="1"/>
</dbReference>
<protein>
    <submittedName>
        <fullName evidence="1">Uncharacterized protein</fullName>
    </submittedName>
</protein>
<dbReference type="Gene3D" id="3.40.50.11010">
    <property type="match status" value="1"/>
</dbReference>
<dbReference type="Proteomes" id="UP000658258">
    <property type="component" value="Unassembled WGS sequence"/>
</dbReference>
<accession>A0ABQ3IE16</accession>